<accession>A0A7W3PNH9</accession>
<keyword evidence="10" id="KW-1185">Reference proteome</keyword>
<dbReference type="InterPro" id="IPR036590">
    <property type="entry name" value="SRAP-like"/>
</dbReference>
<evidence type="ECO:0000313" key="9">
    <source>
        <dbReference type="EMBL" id="MBA8828228.1"/>
    </source>
</evidence>
<dbReference type="EMBL" id="JACGWU010000001">
    <property type="protein sequence ID" value="MBA8828228.1"/>
    <property type="molecule type" value="Genomic_DNA"/>
</dbReference>
<gene>
    <name evidence="9" type="ORF">FB555_000299</name>
</gene>
<evidence type="ECO:0000256" key="6">
    <source>
        <dbReference type="ARBA" id="ARBA00023125"/>
    </source>
</evidence>
<keyword evidence="7" id="KW-0456">Lyase</keyword>
<evidence type="ECO:0000256" key="5">
    <source>
        <dbReference type="ARBA" id="ARBA00023124"/>
    </source>
</evidence>
<dbReference type="Gene3D" id="3.90.1680.10">
    <property type="entry name" value="SOS response associated peptidase-like"/>
    <property type="match status" value="2"/>
</dbReference>
<dbReference type="GO" id="GO:0006508">
    <property type="term" value="P:proteolysis"/>
    <property type="evidence" value="ECO:0007669"/>
    <property type="project" value="UniProtKB-KW"/>
</dbReference>
<dbReference type="Proteomes" id="UP000524237">
    <property type="component" value="Unassembled WGS sequence"/>
</dbReference>
<comment type="similarity">
    <text evidence="1 8">Belongs to the SOS response-associated peptidase family.</text>
</comment>
<evidence type="ECO:0000313" key="10">
    <source>
        <dbReference type="Proteomes" id="UP000524237"/>
    </source>
</evidence>
<proteinExistence type="inferred from homology"/>
<dbReference type="SUPFAM" id="SSF143081">
    <property type="entry name" value="BB1717-like"/>
    <property type="match status" value="1"/>
</dbReference>
<evidence type="ECO:0000256" key="8">
    <source>
        <dbReference type="RuleBase" id="RU364100"/>
    </source>
</evidence>
<keyword evidence="6" id="KW-0238">DNA-binding</keyword>
<evidence type="ECO:0000256" key="2">
    <source>
        <dbReference type="ARBA" id="ARBA00022670"/>
    </source>
</evidence>
<evidence type="ECO:0000256" key="3">
    <source>
        <dbReference type="ARBA" id="ARBA00022763"/>
    </source>
</evidence>
<dbReference type="Pfam" id="PF02586">
    <property type="entry name" value="SRAP"/>
    <property type="match status" value="2"/>
</dbReference>
<name>A0A7W3PNH9_9MICO</name>
<dbReference type="PANTHER" id="PTHR13604:SF0">
    <property type="entry name" value="ABASIC SITE PROCESSING PROTEIN HMCES"/>
    <property type="match status" value="1"/>
</dbReference>
<dbReference type="InterPro" id="IPR003738">
    <property type="entry name" value="SRAP"/>
</dbReference>
<dbReference type="GO" id="GO:0008233">
    <property type="term" value="F:peptidase activity"/>
    <property type="evidence" value="ECO:0007669"/>
    <property type="project" value="UniProtKB-KW"/>
</dbReference>
<keyword evidence="2 8" id="KW-0645">Protease</keyword>
<reference evidence="9 10" key="1">
    <citation type="submission" date="2020-07" db="EMBL/GenBank/DDBJ databases">
        <title>Sequencing the genomes of 1000 actinobacteria strains.</title>
        <authorList>
            <person name="Klenk H.-P."/>
        </authorList>
    </citation>
    <scope>NUCLEOTIDE SEQUENCE [LARGE SCALE GENOMIC DNA]</scope>
    <source>
        <strain evidence="9 10">DSM 23737</strain>
    </source>
</reference>
<keyword evidence="4 8" id="KW-0378">Hydrolase</keyword>
<evidence type="ECO:0000256" key="7">
    <source>
        <dbReference type="ARBA" id="ARBA00023239"/>
    </source>
</evidence>
<organism evidence="9 10">
    <name type="scientific">Alpinimonas psychrophila</name>
    <dbReference type="NCBI Taxonomy" id="748908"/>
    <lineage>
        <taxon>Bacteria</taxon>
        <taxon>Bacillati</taxon>
        <taxon>Actinomycetota</taxon>
        <taxon>Actinomycetes</taxon>
        <taxon>Micrococcales</taxon>
        <taxon>Microbacteriaceae</taxon>
        <taxon>Alpinimonas</taxon>
    </lineage>
</organism>
<evidence type="ECO:0000256" key="1">
    <source>
        <dbReference type="ARBA" id="ARBA00008136"/>
    </source>
</evidence>
<dbReference type="PANTHER" id="PTHR13604">
    <property type="entry name" value="DC12-RELATED"/>
    <property type="match status" value="1"/>
</dbReference>
<keyword evidence="5" id="KW-0190">Covalent protein-DNA linkage</keyword>
<dbReference type="GO" id="GO:0106300">
    <property type="term" value="P:protein-DNA covalent cross-linking repair"/>
    <property type="evidence" value="ECO:0007669"/>
    <property type="project" value="InterPro"/>
</dbReference>
<dbReference type="AlphaFoldDB" id="A0A7W3PNH9"/>
<sequence>MPELFAGIAEWSNVPENFNGAPSVQVSHIRDAPDLPNQEAHHVLDAAHWGFVAAWKESISERPQPFNARIESVSTNGMFREAFRRRRGIIPALGYYEWRVMGDGTKVPYFISAPTAIITRDALGHSAEIHDRMPVMLMPSAYDAWLGDTLSSAASAVSLLSDSSAVIAETIELRPVNKRVGNVRNNDPDLINPVEA</sequence>
<evidence type="ECO:0000256" key="4">
    <source>
        <dbReference type="ARBA" id="ARBA00022801"/>
    </source>
</evidence>
<dbReference type="EC" id="3.4.-.-" evidence="8"/>
<dbReference type="GO" id="GO:0003697">
    <property type="term" value="F:single-stranded DNA binding"/>
    <property type="evidence" value="ECO:0007669"/>
    <property type="project" value="InterPro"/>
</dbReference>
<comment type="caution">
    <text evidence="9">The sequence shown here is derived from an EMBL/GenBank/DDBJ whole genome shotgun (WGS) entry which is preliminary data.</text>
</comment>
<protein>
    <recommendedName>
        <fullName evidence="8">Abasic site processing protein</fullName>
        <ecNumber evidence="8">3.4.-.-</ecNumber>
    </recommendedName>
</protein>
<dbReference type="GO" id="GO:0016829">
    <property type="term" value="F:lyase activity"/>
    <property type="evidence" value="ECO:0007669"/>
    <property type="project" value="UniProtKB-KW"/>
</dbReference>
<keyword evidence="3" id="KW-0227">DNA damage</keyword>